<keyword evidence="2" id="KW-1185">Reference proteome</keyword>
<gene>
    <name evidence="1" type="ORF">H6P81_019096</name>
</gene>
<protein>
    <submittedName>
        <fullName evidence="1">Uncharacterized protein</fullName>
    </submittedName>
</protein>
<evidence type="ECO:0000313" key="2">
    <source>
        <dbReference type="Proteomes" id="UP000825729"/>
    </source>
</evidence>
<dbReference type="InterPro" id="IPR052147">
    <property type="entry name" value="PP2-like/Lectin"/>
</dbReference>
<accession>A0AAV7DTE9</accession>
<name>A0AAV7DTE9_ARIFI</name>
<reference evidence="1 2" key="1">
    <citation type="submission" date="2021-07" db="EMBL/GenBank/DDBJ databases">
        <title>The Aristolochia fimbriata genome: insights into angiosperm evolution, floral development and chemical biosynthesis.</title>
        <authorList>
            <person name="Jiao Y."/>
        </authorList>
    </citation>
    <scope>NUCLEOTIDE SEQUENCE [LARGE SCALE GENOMIC DNA]</scope>
    <source>
        <strain evidence="1">IBCAS-2021</strain>
        <tissue evidence="1">Leaf</tissue>
    </source>
</reference>
<dbReference type="EMBL" id="JAINDJ010000008">
    <property type="protein sequence ID" value="KAG9438931.1"/>
    <property type="molecule type" value="Genomic_DNA"/>
</dbReference>
<proteinExistence type="predicted"/>
<dbReference type="InterPro" id="IPR025886">
    <property type="entry name" value="PP2-like"/>
</dbReference>
<dbReference type="Proteomes" id="UP000825729">
    <property type="component" value="Unassembled WGS sequence"/>
</dbReference>
<organism evidence="1 2">
    <name type="scientific">Aristolochia fimbriata</name>
    <name type="common">White veined hardy Dutchman's pipe vine</name>
    <dbReference type="NCBI Taxonomy" id="158543"/>
    <lineage>
        <taxon>Eukaryota</taxon>
        <taxon>Viridiplantae</taxon>
        <taxon>Streptophyta</taxon>
        <taxon>Embryophyta</taxon>
        <taxon>Tracheophyta</taxon>
        <taxon>Spermatophyta</taxon>
        <taxon>Magnoliopsida</taxon>
        <taxon>Magnoliidae</taxon>
        <taxon>Piperales</taxon>
        <taxon>Aristolochiaceae</taxon>
        <taxon>Aristolochia</taxon>
    </lineage>
</organism>
<comment type="caution">
    <text evidence="1">The sequence shown here is derived from an EMBL/GenBank/DDBJ whole genome shotgun (WGS) entry which is preliminary data.</text>
</comment>
<dbReference type="PANTHER" id="PTHR48478">
    <property type="entry name" value="LECTIN-LIKE"/>
    <property type="match status" value="1"/>
</dbReference>
<sequence>MGGFFGRYLLPVRPKTYEIFWVVKFNVDAFRWNNVPIKFKVAAAASGGGRYKQWSEKLDAYRRRSGGQWHEIKGGEFTVSPGGKGLFHFGMFETESDWWKGGHGPFTRQSEAQNLAS</sequence>
<dbReference type="PANTHER" id="PTHR48478:SF1">
    <property type="entry name" value="LECTIN-LIKE"/>
    <property type="match status" value="1"/>
</dbReference>
<evidence type="ECO:0000313" key="1">
    <source>
        <dbReference type="EMBL" id="KAG9438931.1"/>
    </source>
</evidence>
<dbReference type="GO" id="GO:0030246">
    <property type="term" value="F:carbohydrate binding"/>
    <property type="evidence" value="ECO:0007669"/>
    <property type="project" value="InterPro"/>
</dbReference>
<dbReference type="Pfam" id="PF14299">
    <property type="entry name" value="PP2"/>
    <property type="match status" value="1"/>
</dbReference>
<dbReference type="AlphaFoldDB" id="A0AAV7DTE9"/>